<comment type="caution">
    <text evidence="1">The sequence shown here is derived from an EMBL/GenBank/DDBJ whole genome shotgun (WGS) entry which is preliminary data.</text>
</comment>
<name>A0A644WVS0_9ZZZZ</name>
<accession>A0A644WVS0</accession>
<protein>
    <submittedName>
        <fullName evidence="1">Uncharacterized protein</fullName>
    </submittedName>
</protein>
<evidence type="ECO:0000313" key="1">
    <source>
        <dbReference type="EMBL" id="MPM06154.1"/>
    </source>
</evidence>
<organism evidence="1">
    <name type="scientific">bioreactor metagenome</name>
    <dbReference type="NCBI Taxonomy" id="1076179"/>
    <lineage>
        <taxon>unclassified sequences</taxon>
        <taxon>metagenomes</taxon>
        <taxon>ecological metagenomes</taxon>
    </lineage>
</organism>
<dbReference type="AlphaFoldDB" id="A0A644WVS0"/>
<reference evidence="1" key="1">
    <citation type="submission" date="2019-08" db="EMBL/GenBank/DDBJ databases">
        <authorList>
            <person name="Kucharzyk K."/>
            <person name="Murdoch R.W."/>
            <person name="Higgins S."/>
            <person name="Loffler F."/>
        </authorList>
    </citation>
    <scope>NUCLEOTIDE SEQUENCE</scope>
</reference>
<sequence>MVLIRRKGIPVNLKEDFPKRRNLILVVTENSQSVKTGMLPVVKTENSENLPENLPEKINRIFIARKISGTVKKDLRKEEMEKISRSPENLASSRIILHGRKNTANRLQKMFSEVMTGVAEPLRIQRMKNHGEIPEIFYANRRIEVRV</sequence>
<gene>
    <name evidence="1" type="ORF">SDC9_52450</name>
</gene>
<dbReference type="EMBL" id="VSSQ01001203">
    <property type="protein sequence ID" value="MPM06154.1"/>
    <property type="molecule type" value="Genomic_DNA"/>
</dbReference>
<proteinExistence type="predicted"/>